<feature type="transmembrane region" description="Helical" evidence="2">
    <location>
        <begin position="109"/>
        <end position="132"/>
    </location>
</feature>
<name>A0AAV9NEG4_9EURO</name>
<reference evidence="3 4" key="1">
    <citation type="submission" date="2023-08" db="EMBL/GenBank/DDBJ databases">
        <title>Black Yeasts Isolated from many extreme environments.</title>
        <authorList>
            <person name="Coleine C."/>
            <person name="Stajich J.E."/>
            <person name="Selbmann L."/>
        </authorList>
    </citation>
    <scope>NUCLEOTIDE SEQUENCE [LARGE SCALE GENOMIC DNA]</scope>
    <source>
        <strain evidence="3 4">CCFEE 5792</strain>
    </source>
</reference>
<protein>
    <submittedName>
        <fullName evidence="3">Uncharacterized protein</fullName>
    </submittedName>
</protein>
<accession>A0AAV9NEG4</accession>
<dbReference type="EMBL" id="JAVRRD010000010">
    <property type="protein sequence ID" value="KAK5054421.1"/>
    <property type="molecule type" value="Genomic_DNA"/>
</dbReference>
<dbReference type="PANTHER" id="PTHR35394">
    <property type="entry name" value="DUF3176 DOMAIN-CONTAINING PROTEIN"/>
    <property type="match status" value="1"/>
</dbReference>
<sequence>MYPKSSPVFERRKSLIGPDDSPLIESMTKPTIPPFPGHEAPPSTKRQNRRMTTWETYIDRWWLKELSAWLVSLSAICAIAAILHTYDDQKVPNWQYSINLSRQQSDFHITINSLVSIIATVFKTALLIPVIASMSQLKWLWFQKQHRLIDFHSIEAANRGGWDSLVLIWRLRAKYEDSKTVPYSLTDTSLRHLACLGALIIALSFMLDFSFQFLISYPSLPVAVAAASIPRTSTYSGWQPGYGDGLNSITNAMRGSILAGIYSPDAAWHVKPTCATGNCTWDAPYTSLAICGTCVDISDHLQYSCATTTIIDSNNNTHLHEYCNSTLPNQQGISGLGYPQVGFSLADSGTISSMFKSMSQPVTAFTTTKAAWAFNRLDDGFGGEYSFFNITSVTATECGLYYCVNKYNTSVNGGVLKESVIDTWHNNSAVAVDLSKGLYYDIILHPSFSDESESEEIPTYSVLRISALALLDQFNMTTQQFWTGNVTVGPSLEGEYQFGTNDLVNFLYPLDLNGMNKMIQSLATSMTVEIRTSSSSEATSTGASIGIAWKDVPMTRVNWAWLSLPLLLIVLAAVFLISIMVKSAKSGVTLWKESAIGSFCHPLTKDGQAMFAAAAGPREVGKIAQSIEVRYQETEEGWRFVQK</sequence>
<dbReference type="RefSeq" id="XP_064707194.1">
    <property type="nucleotide sequence ID" value="XM_064844936.1"/>
</dbReference>
<evidence type="ECO:0000313" key="3">
    <source>
        <dbReference type="EMBL" id="KAK5054421.1"/>
    </source>
</evidence>
<feature type="transmembrane region" description="Helical" evidence="2">
    <location>
        <begin position="66"/>
        <end position="86"/>
    </location>
</feature>
<dbReference type="PANTHER" id="PTHR35394:SF5">
    <property type="entry name" value="DUF3176 DOMAIN-CONTAINING PROTEIN"/>
    <property type="match status" value="1"/>
</dbReference>
<evidence type="ECO:0000313" key="4">
    <source>
        <dbReference type="Proteomes" id="UP001358417"/>
    </source>
</evidence>
<dbReference type="InterPro" id="IPR021514">
    <property type="entry name" value="DUF3176"/>
</dbReference>
<feature type="region of interest" description="Disordered" evidence="1">
    <location>
        <begin position="1"/>
        <end position="48"/>
    </location>
</feature>
<keyword evidence="2" id="KW-0472">Membrane</keyword>
<proteinExistence type="predicted"/>
<dbReference type="Pfam" id="PF11374">
    <property type="entry name" value="DUF3176"/>
    <property type="match status" value="1"/>
</dbReference>
<evidence type="ECO:0000256" key="2">
    <source>
        <dbReference type="SAM" id="Phobius"/>
    </source>
</evidence>
<keyword evidence="2" id="KW-1133">Transmembrane helix</keyword>
<feature type="transmembrane region" description="Helical" evidence="2">
    <location>
        <begin position="559"/>
        <end position="581"/>
    </location>
</feature>
<evidence type="ECO:0000256" key="1">
    <source>
        <dbReference type="SAM" id="MobiDB-lite"/>
    </source>
</evidence>
<dbReference type="GeneID" id="89969532"/>
<keyword evidence="2" id="KW-0812">Transmembrane</keyword>
<gene>
    <name evidence="3" type="ORF">LTR84_001311</name>
</gene>
<dbReference type="Proteomes" id="UP001358417">
    <property type="component" value="Unassembled WGS sequence"/>
</dbReference>
<feature type="transmembrane region" description="Helical" evidence="2">
    <location>
        <begin position="193"/>
        <end position="215"/>
    </location>
</feature>
<comment type="caution">
    <text evidence="3">The sequence shown here is derived from an EMBL/GenBank/DDBJ whole genome shotgun (WGS) entry which is preliminary data.</text>
</comment>
<organism evidence="3 4">
    <name type="scientific">Exophiala bonariae</name>
    <dbReference type="NCBI Taxonomy" id="1690606"/>
    <lineage>
        <taxon>Eukaryota</taxon>
        <taxon>Fungi</taxon>
        <taxon>Dikarya</taxon>
        <taxon>Ascomycota</taxon>
        <taxon>Pezizomycotina</taxon>
        <taxon>Eurotiomycetes</taxon>
        <taxon>Chaetothyriomycetidae</taxon>
        <taxon>Chaetothyriales</taxon>
        <taxon>Herpotrichiellaceae</taxon>
        <taxon>Exophiala</taxon>
    </lineage>
</organism>
<dbReference type="AlphaFoldDB" id="A0AAV9NEG4"/>
<keyword evidence="4" id="KW-1185">Reference proteome</keyword>